<keyword evidence="2" id="KW-1185">Reference proteome</keyword>
<proteinExistence type="predicted"/>
<name>A0ABU1TLZ1_9FLAO</name>
<gene>
    <name evidence="1" type="ORF">J2X31_000888</name>
</gene>
<protein>
    <recommendedName>
        <fullName evidence="3">YozE SAM-like domain-containing protein</fullName>
    </recommendedName>
</protein>
<dbReference type="Proteomes" id="UP001255185">
    <property type="component" value="Unassembled WGS sequence"/>
</dbReference>
<dbReference type="RefSeq" id="WP_310024769.1">
    <property type="nucleotide sequence ID" value="NZ_JAVDVI010000003.1"/>
</dbReference>
<reference evidence="1 2" key="1">
    <citation type="submission" date="2023-07" db="EMBL/GenBank/DDBJ databases">
        <title>Sorghum-associated microbial communities from plants grown in Nebraska, USA.</title>
        <authorList>
            <person name="Schachtman D."/>
        </authorList>
    </citation>
    <scope>NUCLEOTIDE SEQUENCE [LARGE SCALE GENOMIC DNA]</scope>
    <source>
        <strain evidence="1 2">3773</strain>
    </source>
</reference>
<evidence type="ECO:0000313" key="2">
    <source>
        <dbReference type="Proteomes" id="UP001255185"/>
    </source>
</evidence>
<dbReference type="EMBL" id="JAVDVI010000003">
    <property type="protein sequence ID" value="MDR6966888.1"/>
    <property type="molecule type" value="Genomic_DNA"/>
</dbReference>
<evidence type="ECO:0008006" key="3">
    <source>
        <dbReference type="Google" id="ProtNLM"/>
    </source>
</evidence>
<comment type="caution">
    <text evidence="1">The sequence shown here is derived from an EMBL/GenBank/DDBJ whole genome shotgun (WGS) entry which is preliminary data.</text>
</comment>
<evidence type="ECO:0000313" key="1">
    <source>
        <dbReference type="EMBL" id="MDR6966888.1"/>
    </source>
</evidence>
<sequence>MIDEFNPSLSFEFNNSNSLFKNLLEEFEDFKRNPTKSRFAMNCAINSWHLTDWTFQEYFKSHEKFQDIIKEDKNGCKKKIPGVLKYQQQCVKDCPNLEYMRLITNGSKHCILNDKSLTQKTKLHKGVFSNVFSRQHDVSRFIIEDNGKELDFYSILELTIDYWKTFFGYQLNN</sequence>
<organism evidence="1 2">
    <name type="scientific">Flavobacterium arsenatis</name>
    <dbReference type="NCBI Taxonomy" id="1484332"/>
    <lineage>
        <taxon>Bacteria</taxon>
        <taxon>Pseudomonadati</taxon>
        <taxon>Bacteroidota</taxon>
        <taxon>Flavobacteriia</taxon>
        <taxon>Flavobacteriales</taxon>
        <taxon>Flavobacteriaceae</taxon>
        <taxon>Flavobacterium</taxon>
    </lineage>
</organism>
<accession>A0ABU1TLZ1</accession>